<comment type="caution">
    <text evidence="1">The sequence shown here is derived from an EMBL/GenBank/DDBJ whole genome shotgun (WGS) entry which is preliminary data.</text>
</comment>
<accession>A0A2S9YME0</accession>
<dbReference type="Proteomes" id="UP000238823">
    <property type="component" value="Unassembled WGS sequence"/>
</dbReference>
<evidence type="ECO:0000313" key="1">
    <source>
        <dbReference type="EMBL" id="PRQ06206.1"/>
    </source>
</evidence>
<dbReference type="AlphaFoldDB" id="A0A2S9YME0"/>
<organism evidence="1 2">
    <name type="scientific">Enhygromyxa salina</name>
    <dbReference type="NCBI Taxonomy" id="215803"/>
    <lineage>
        <taxon>Bacteria</taxon>
        <taxon>Pseudomonadati</taxon>
        <taxon>Myxococcota</taxon>
        <taxon>Polyangia</taxon>
        <taxon>Nannocystales</taxon>
        <taxon>Nannocystaceae</taxon>
        <taxon>Enhygromyxa</taxon>
    </lineage>
</organism>
<name>A0A2S9YME0_9BACT</name>
<evidence type="ECO:0000313" key="2">
    <source>
        <dbReference type="Proteomes" id="UP000238823"/>
    </source>
</evidence>
<sequence>MSKHEPPFILDLTATRGRPMDTLSPDEDQLELREWTTWLRIRSDVTGFVAPTIDPDSDDVTGFVPPAFEADGLVLLAMARSMDDRSGEAIGLFQARLELAELDALRRTIDTTPWLDLPRPAGGYYGAPTLRINYECGTKQISRGFSTASGNFLEAIAPLWRLLDKAMMRACKTAASTATLELELASEPDDPLAVSITLRLRARGLGHVVLSDPLLSVAPGQPPRLRVRVGELDAQCPDADPAIYFELPIPPRTEPESPALLLRPNARFELRLRWRAPKPGRYLIEASWQDYLGPAEPLPGQTPFMPLFRTGPSRLGSGPYPIRGAMFATEFITLDAST</sequence>
<protein>
    <submittedName>
        <fullName evidence="1">Uncharacterized protein</fullName>
    </submittedName>
</protein>
<proteinExistence type="predicted"/>
<dbReference type="EMBL" id="PVNL01000079">
    <property type="protein sequence ID" value="PRQ06206.1"/>
    <property type="molecule type" value="Genomic_DNA"/>
</dbReference>
<dbReference type="RefSeq" id="WP_106091006.1">
    <property type="nucleotide sequence ID" value="NZ_PVNL01000079.1"/>
</dbReference>
<dbReference type="OrthoDB" id="9832025at2"/>
<gene>
    <name evidence="1" type="ORF">ENSA7_40540</name>
</gene>
<reference evidence="1 2" key="1">
    <citation type="submission" date="2018-03" db="EMBL/GenBank/DDBJ databases">
        <title>Draft Genome Sequences of the Obligatory Marine Myxobacteria Enhygromyxa salina SWB007.</title>
        <authorList>
            <person name="Poehlein A."/>
            <person name="Moghaddam J.A."/>
            <person name="Harms H."/>
            <person name="Alanjari M."/>
            <person name="Koenig G.M."/>
            <person name="Daniel R."/>
            <person name="Schaeberle T.F."/>
        </authorList>
    </citation>
    <scope>NUCLEOTIDE SEQUENCE [LARGE SCALE GENOMIC DNA]</scope>
    <source>
        <strain evidence="1 2">SWB007</strain>
    </source>
</reference>